<protein>
    <recommendedName>
        <fullName evidence="5">AIG1-type G domain-containing protein</fullName>
    </recommendedName>
</protein>
<organism evidence="6 7">
    <name type="scientific">Pelodiscus sinensis</name>
    <name type="common">Chinese softshell turtle</name>
    <name type="synonym">Trionyx sinensis</name>
    <dbReference type="NCBI Taxonomy" id="13735"/>
    <lineage>
        <taxon>Eukaryota</taxon>
        <taxon>Metazoa</taxon>
        <taxon>Chordata</taxon>
        <taxon>Craniata</taxon>
        <taxon>Vertebrata</taxon>
        <taxon>Euteleostomi</taxon>
        <taxon>Archelosauria</taxon>
        <taxon>Testudinata</taxon>
        <taxon>Testudines</taxon>
        <taxon>Cryptodira</taxon>
        <taxon>Trionychia</taxon>
        <taxon>Trionychidae</taxon>
        <taxon>Pelodiscus</taxon>
    </lineage>
</organism>
<reference evidence="6" key="3">
    <citation type="submission" date="2025-08" db="UniProtKB">
        <authorList>
            <consortium name="Ensembl"/>
        </authorList>
    </citation>
    <scope>IDENTIFICATION</scope>
</reference>
<proteinExistence type="inferred from homology"/>
<dbReference type="PANTHER" id="PTHR10903:SF170">
    <property type="entry name" value="GTPASE IMAP FAMILY MEMBER 7"/>
    <property type="match status" value="1"/>
</dbReference>
<keyword evidence="2" id="KW-0547">Nucleotide-binding</keyword>
<dbReference type="Proteomes" id="UP000007267">
    <property type="component" value="Unassembled WGS sequence"/>
</dbReference>
<dbReference type="PANTHER" id="PTHR10903">
    <property type="entry name" value="GTPASE, IMAP FAMILY MEMBER-RELATED"/>
    <property type="match status" value="1"/>
</dbReference>
<dbReference type="InterPro" id="IPR006703">
    <property type="entry name" value="G_AIG1"/>
</dbReference>
<dbReference type="PROSITE" id="PS50007">
    <property type="entry name" value="PIPLC_X_DOMAIN"/>
    <property type="match status" value="1"/>
</dbReference>
<sequence>SQSTGKSDLRIVLVGKTGAGKSATGNSIVGEKMFDSKIAAHSVTVNCVKKKRNWKGRDLSVIDTPGLFDTKVPLLETMQEIGRCVVVSSPGPHAIVLVMQLGRFTEEEKKTVERIQEIFGKEAVKYMVFLFTRKEDLEGRDLHEYITEVNDKALKKLIERCVNRCCAFNNRANGQEREAQVSELIAMIDEMVQQNGGSHYTNDMYEFAQKKLQENTETLRELYEEEMDDECKKLEEELGPHDEIALKEKKEALQRKLDKDLEEINKHYQKQLCELMERAEKNVSIIEAILKHFASIFSKIKLW</sequence>
<dbReference type="EMBL" id="AGCU01110167">
    <property type="status" value="NOT_ANNOTATED_CDS"/>
    <property type="molecule type" value="Genomic_DNA"/>
</dbReference>
<dbReference type="eggNOG" id="ENOG502R7PE">
    <property type="taxonomic scope" value="Eukaryota"/>
</dbReference>
<reference evidence="7" key="1">
    <citation type="submission" date="2011-10" db="EMBL/GenBank/DDBJ databases">
        <authorList>
            <consortium name="Soft-shell Turtle Genome Consortium"/>
        </authorList>
    </citation>
    <scope>NUCLEOTIDE SEQUENCE [LARGE SCALE GENOMIC DNA]</scope>
    <source>
        <strain evidence="7">Daiwa-1</strain>
    </source>
</reference>
<dbReference type="STRING" id="13735.ENSPSIP00000004432"/>
<dbReference type="CDD" id="cd01852">
    <property type="entry name" value="AIG1"/>
    <property type="match status" value="1"/>
</dbReference>
<feature type="domain" description="AIG1-type G" evidence="5">
    <location>
        <begin position="6"/>
        <end position="209"/>
    </location>
</feature>
<dbReference type="Pfam" id="PF04548">
    <property type="entry name" value="AIG1"/>
    <property type="match status" value="1"/>
</dbReference>
<dbReference type="GO" id="GO:0005525">
    <property type="term" value="F:GTP binding"/>
    <property type="evidence" value="ECO:0007669"/>
    <property type="project" value="UniProtKB-KW"/>
</dbReference>
<dbReference type="HOGENOM" id="CLU_010468_0_0_1"/>
<reference evidence="6" key="4">
    <citation type="submission" date="2025-09" db="UniProtKB">
        <authorList>
            <consortium name="Ensembl"/>
        </authorList>
    </citation>
    <scope>IDENTIFICATION</scope>
</reference>
<feature type="coiled-coil region" evidence="4">
    <location>
        <begin position="205"/>
        <end position="270"/>
    </location>
</feature>
<reference evidence="7" key="2">
    <citation type="journal article" date="2013" name="Nat. Genet.">
        <title>The draft genomes of soft-shell turtle and green sea turtle yield insights into the development and evolution of the turtle-specific body plan.</title>
        <authorList>
            <person name="Wang Z."/>
            <person name="Pascual-Anaya J."/>
            <person name="Zadissa A."/>
            <person name="Li W."/>
            <person name="Niimura Y."/>
            <person name="Huang Z."/>
            <person name="Li C."/>
            <person name="White S."/>
            <person name="Xiong Z."/>
            <person name="Fang D."/>
            <person name="Wang B."/>
            <person name="Ming Y."/>
            <person name="Chen Y."/>
            <person name="Zheng Y."/>
            <person name="Kuraku S."/>
            <person name="Pignatelli M."/>
            <person name="Herrero J."/>
            <person name="Beal K."/>
            <person name="Nozawa M."/>
            <person name="Li Q."/>
            <person name="Wang J."/>
            <person name="Zhang H."/>
            <person name="Yu L."/>
            <person name="Shigenobu S."/>
            <person name="Wang J."/>
            <person name="Liu J."/>
            <person name="Flicek P."/>
            <person name="Searle S."/>
            <person name="Wang J."/>
            <person name="Kuratani S."/>
            <person name="Yin Y."/>
            <person name="Aken B."/>
            <person name="Zhang G."/>
            <person name="Irie N."/>
        </authorList>
    </citation>
    <scope>NUCLEOTIDE SEQUENCE [LARGE SCALE GENOMIC DNA]</scope>
    <source>
        <strain evidence="7">Daiwa-1</strain>
    </source>
</reference>
<evidence type="ECO:0000256" key="4">
    <source>
        <dbReference type="SAM" id="Coils"/>
    </source>
</evidence>
<dbReference type="PROSITE" id="PS51720">
    <property type="entry name" value="G_AIG1"/>
    <property type="match status" value="1"/>
</dbReference>
<evidence type="ECO:0000256" key="3">
    <source>
        <dbReference type="ARBA" id="ARBA00023134"/>
    </source>
</evidence>
<dbReference type="SUPFAM" id="SSF52540">
    <property type="entry name" value="P-loop containing nucleoside triphosphate hydrolases"/>
    <property type="match status" value="1"/>
</dbReference>
<name>K7F8S2_PELSI</name>
<dbReference type="AlphaFoldDB" id="K7F8S2"/>
<keyword evidence="3" id="KW-0342">GTP-binding</keyword>
<dbReference type="Gene3D" id="3.40.50.300">
    <property type="entry name" value="P-loop containing nucleotide triphosphate hydrolases"/>
    <property type="match status" value="1"/>
</dbReference>
<keyword evidence="4" id="KW-0175">Coiled coil</keyword>
<comment type="similarity">
    <text evidence="1">Belongs to the TRAFAC class TrmE-Era-EngA-EngB-Septin-like GTPase superfamily. AIG1/Toc34/Toc159-like paraseptin GTPase family. IAN subfamily.</text>
</comment>
<evidence type="ECO:0000256" key="1">
    <source>
        <dbReference type="ARBA" id="ARBA00008535"/>
    </source>
</evidence>
<dbReference type="OMA" id="FSHREFM"/>
<evidence type="ECO:0000313" key="7">
    <source>
        <dbReference type="Proteomes" id="UP000007267"/>
    </source>
</evidence>
<evidence type="ECO:0000313" key="6">
    <source>
        <dbReference type="Ensembl" id="ENSPSIP00000004432.1"/>
    </source>
</evidence>
<dbReference type="InterPro" id="IPR027417">
    <property type="entry name" value="P-loop_NTPase"/>
</dbReference>
<dbReference type="FunFam" id="3.40.50.300:FF:000366">
    <property type="entry name" value="GTPase, IMAP family member 2"/>
    <property type="match status" value="1"/>
</dbReference>
<dbReference type="InterPro" id="IPR045058">
    <property type="entry name" value="GIMA/IAN/Toc"/>
</dbReference>
<dbReference type="Ensembl" id="ENSPSIT00000004456.1">
    <property type="protein sequence ID" value="ENSPSIP00000004432.1"/>
    <property type="gene ID" value="ENSPSIG00000004167.1"/>
</dbReference>
<keyword evidence="7" id="KW-1185">Reference proteome</keyword>
<accession>K7F8S2</accession>
<dbReference type="GeneTree" id="ENSGT00940000159509"/>
<evidence type="ECO:0000256" key="2">
    <source>
        <dbReference type="ARBA" id="ARBA00022741"/>
    </source>
</evidence>
<evidence type="ECO:0000259" key="5">
    <source>
        <dbReference type="PROSITE" id="PS51720"/>
    </source>
</evidence>